<dbReference type="Pfam" id="PF13239">
    <property type="entry name" value="2TM"/>
    <property type="match status" value="1"/>
</dbReference>
<dbReference type="InterPro" id="IPR025698">
    <property type="entry name" value="2TM_dom"/>
</dbReference>
<evidence type="ECO:0000256" key="1">
    <source>
        <dbReference type="SAM" id="Phobius"/>
    </source>
</evidence>
<sequence>MKKHLKTGNRLTMEQKEYHKEDRYLQAVERVKEIKGFYTHLLVYILINCMLLWLNTKGFKEPLFEIDNFYTIFFWGIGLVFHAWGVFGKGLLFSKDWEARKIKEFMKEDQYNKWE</sequence>
<evidence type="ECO:0000313" key="3">
    <source>
        <dbReference type="EMBL" id="EID75514.1"/>
    </source>
</evidence>
<keyword evidence="1" id="KW-0472">Membrane</keyword>
<evidence type="ECO:0000259" key="2">
    <source>
        <dbReference type="Pfam" id="PF13239"/>
    </source>
</evidence>
<feature type="domain" description="2TM" evidence="2">
    <location>
        <begin position="26"/>
        <end position="107"/>
    </location>
</feature>
<dbReference type="AlphaFoldDB" id="I0WGJ8"/>
<organism evidence="3 4">
    <name type="scientific">Imtechella halotolerans K1</name>
    <dbReference type="NCBI Taxonomy" id="946077"/>
    <lineage>
        <taxon>Bacteria</taxon>
        <taxon>Pseudomonadati</taxon>
        <taxon>Bacteroidota</taxon>
        <taxon>Flavobacteriia</taxon>
        <taxon>Flavobacteriales</taxon>
        <taxon>Flavobacteriaceae</taxon>
        <taxon>Imtechella</taxon>
    </lineage>
</organism>
<gene>
    <name evidence="3" type="ORF">W5A_04848</name>
</gene>
<feature type="transmembrane region" description="Helical" evidence="1">
    <location>
        <begin position="69"/>
        <end position="93"/>
    </location>
</feature>
<accession>I0WGJ8</accession>
<keyword evidence="1" id="KW-0812">Transmembrane</keyword>
<dbReference type="PATRIC" id="fig|946077.3.peg.984"/>
<dbReference type="RefSeq" id="WP_008237991.1">
    <property type="nucleotide sequence ID" value="NZ_AJJU01000004.1"/>
</dbReference>
<dbReference type="STRING" id="946077.W5A_04848"/>
<dbReference type="eggNOG" id="COG2972">
    <property type="taxonomic scope" value="Bacteria"/>
</dbReference>
<dbReference type="EMBL" id="AJJU01000004">
    <property type="protein sequence ID" value="EID75514.1"/>
    <property type="molecule type" value="Genomic_DNA"/>
</dbReference>
<dbReference type="Proteomes" id="UP000005938">
    <property type="component" value="Unassembled WGS sequence"/>
</dbReference>
<comment type="caution">
    <text evidence="3">The sequence shown here is derived from an EMBL/GenBank/DDBJ whole genome shotgun (WGS) entry which is preliminary data.</text>
</comment>
<keyword evidence="1" id="KW-1133">Transmembrane helix</keyword>
<protein>
    <recommendedName>
        <fullName evidence="2">2TM domain-containing protein</fullName>
    </recommendedName>
</protein>
<proteinExistence type="predicted"/>
<evidence type="ECO:0000313" key="4">
    <source>
        <dbReference type="Proteomes" id="UP000005938"/>
    </source>
</evidence>
<name>I0WGJ8_9FLAO</name>
<keyword evidence="4" id="KW-1185">Reference proteome</keyword>
<reference evidence="3 4" key="1">
    <citation type="journal article" date="2012" name="J. Bacteriol.">
        <title>Genome Sequence of the Halotolerant Bacterium Imtechella halotolerans K1T.</title>
        <authorList>
            <person name="Kumar S."/>
            <person name="Vikram S."/>
            <person name="Subramanian S."/>
            <person name="Raghava G.P."/>
            <person name="Pinnaka A.K."/>
        </authorList>
    </citation>
    <scope>NUCLEOTIDE SEQUENCE [LARGE SCALE GENOMIC DNA]</scope>
    <source>
        <strain evidence="3 4">K1</strain>
    </source>
</reference>
<feature type="transmembrane region" description="Helical" evidence="1">
    <location>
        <begin position="37"/>
        <end position="54"/>
    </location>
</feature>